<evidence type="ECO:0000256" key="5">
    <source>
        <dbReference type="PIRSR" id="PIRSR604294-1"/>
    </source>
</evidence>
<keyword evidence="2 5" id="KW-0479">Metal-binding</keyword>
<evidence type="ECO:0000256" key="2">
    <source>
        <dbReference type="ARBA" id="ARBA00022723"/>
    </source>
</evidence>
<dbReference type="EMBL" id="CAJVCH010542213">
    <property type="protein sequence ID" value="CAG7827089.1"/>
    <property type="molecule type" value="Genomic_DNA"/>
</dbReference>
<evidence type="ECO:0000313" key="6">
    <source>
        <dbReference type="EMBL" id="CAG7827089.1"/>
    </source>
</evidence>
<organism evidence="6 7">
    <name type="scientific">Allacma fusca</name>
    <dbReference type="NCBI Taxonomy" id="39272"/>
    <lineage>
        <taxon>Eukaryota</taxon>
        <taxon>Metazoa</taxon>
        <taxon>Ecdysozoa</taxon>
        <taxon>Arthropoda</taxon>
        <taxon>Hexapoda</taxon>
        <taxon>Collembola</taxon>
        <taxon>Symphypleona</taxon>
        <taxon>Sminthuridae</taxon>
        <taxon>Allacma</taxon>
    </lineage>
</organism>
<gene>
    <name evidence="6" type="ORF">AFUS01_LOCUS37097</name>
</gene>
<reference evidence="6" key="1">
    <citation type="submission" date="2021-06" db="EMBL/GenBank/DDBJ databases">
        <authorList>
            <person name="Hodson N. C."/>
            <person name="Mongue J. A."/>
            <person name="Jaron S. K."/>
        </authorList>
    </citation>
    <scope>NUCLEOTIDE SEQUENCE</scope>
</reference>
<feature type="non-terminal residue" evidence="6">
    <location>
        <position position="1"/>
    </location>
</feature>
<dbReference type="GO" id="GO:0010436">
    <property type="term" value="F:carotenoid dioxygenase activity"/>
    <property type="evidence" value="ECO:0007669"/>
    <property type="project" value="TreeGrafter"/>
</dbReference>
<keyword evidence="3" id="KW-0560">Oxidoreductase</keyword>
<feature type="binding site" evidence="5">
    <location>
        <position position="23"/>
    </location>
    <ligand>
        <name>Fe cation</name>
        <dbReference type="ChEBI" id="CHEBI:24875"/>
        <note>catalytic</note>
    </ligand>
</feature>
<dbReference type="GO" id="GO:0016121">
    <property type="term" value="P:carotene catabolic process"/>
    <property type="evidence" value="ECO:0007669"/>
    <property type="project" value="TreeGrafter"/>
</dbReference>
<comment type="caution">
    <text evidence="6">The sequence shown here is derived from an EMBL/GenBank/DDBJ whole genome shotgun (WGS) entry which is preliminary data.</text>
</comment>
<protein>
    <submittedName>
        <fullName evidence="6">Uncharacterized protein</fullName>
    </submittedName>
</protein>
<evidence type="ECO:0000256" key="1">
    <source>
        <dbReference type="ARBA" id="ARBA00006787"/>
    </source>
</evidence>
<name>A0A8J2LPN4_9HEXA</name>
<dbReference type="InterPro" id="IPR004294">
    <property type="entry name" value="Carotenoid_Oase"/>
</dbReference>
<dbReference type="GO" id="GO:0003834">
    <property type="term" value="F:beta-carotene 15,15'-dioxygenase activity"/>
    <property type="evidence" value="ECO:0007669"/>
    <property type="project" value="TreeGrafter"/>
</dbReference>
<dbReference type="AlphaFoldDB" id="A0A8J2LPN4"/>
<feature type="binding site" evidence="5">
    <location>
        <position position="94"/>
    </location>
    <ligand>
        <name>Fe cation</name>
        <dbReference type="ChEBI" id="CHEBI:24875"/>
        <note>catalytic</note>
    </ligand>
</feature>
<dbReference type="PANTHER" id="PTHR10543">
    <property type="entry name" value="BETA-CAROTENE DIOXYGENASE"/>
    <property type="match status" value="1"/>
</dbReference>
<proteinExistence type="inferred from homology"/>
<dbReference type="OrthoDB" id="1069523at2759"/>
<dbReference type="PANTHER" id="PTHR10543:SF24">
    <property type="entry name" value="CAROTENOID ISOMEROOXYGENASE"/>
    <property type="match status" value="1"/>
</dbReference>
<keyword evidence="4 5" id="KW-0408">Iron</keyword>
<keyword evidence="7" id="KW-1185">Reference proteome</keyword>
<comment type="similarity">
    <text evidence="1">Belongs to the carotenoid oxygenase family.</text>
</comment>
<comment type="cofactor">
    <cofactor evidence="5">
        <name>Fe(2+)</name>
        <dbReference type="ChEBI" id="CHEBI:29033"/>
    </cofactor>
    <text evidence="5">Binds 1 Fe(2+) ion per subunit.</text>
</comment>
<dbReference type="Pfam" id="PF03055">
    <property type="entry name" value="RPE65"/>
    <property type="match status" value="1"/>
</dbReference>
<dbReference type="Proteomes" id="UP000708208">
    <property type="component" value="Unassembled WGS sequence"/>
</dbReference>
<evidence type="ECO:0000256" key="4">
    <source>
        <dbReference type="ARBA" id="ARBA00023004"/>
    </source>
</evidence>
<accession>A0A8J2LPN4</accession>
<evidence type="ECO:0000256" key="3">
    <source>
        <dbReference type="ARBA" id="ARBA00023002"/>
    </source>
</evidence>
<dbReference type="GO" id="GO:0046872">
    <property type="term" value="F:metal ion binding"/>
    <property type="evidence" value="ECO:0007669"/>
    <property type="project" value="UniProtKB-KW"/>
</dbReference>
<evidence type="ECO:0000313" key="7">
    <source>
        <dbReference type="Proteomes" id="UP000708208"/>
    </source>
</evidence>
<sequence>MLKQSKIVATIPSRWNGALGTLHSFGLSENHVIFIEQPMVVSVSKLFAALVKKTSVRDWLEWKGEDKNRFVILTKEGKVNKTEFISKDSFYFMHTINSFEEEGQIVLDIITYATASVLDMWWMENLRENVIKPSDFP</sequence>
<dbReference type="GO" id="GO:0042574">
    <property type="term" value="P:retinal metabolic process"/>
    <property type="evidence" value="ECO:0007669"/>
    <property type="project" value="TreeGrafter"/>
</dbReference>